<protein>
    <submittedName>
        <fullName evidence="1">Uncharacterized protein</fullName>
    </submittedName>
</protein>
<organism evidence="1 2">
    <name type="scientific">Leptospira borgpetersenii serovar Pomona str. 200901868</name>
    <dbReference type="NCBI Taxonomy" id="1192866"/>
    <lineage>
        <taxon>Bacteria</taxon>
        <taxon>Pseudomonadati</taxon>
        <taxon>Spirochaetota</taxon>
        <taxon>Spirochaetia</taxon>
        <taxon>Leptospirales</taxon>
        <taxon>Leptospiraceae</taxon>
        <taxon>Leptospira</taxon>
    </lineage>
</organism>
<name>M6WAW2_LEPBO</name>
<sequence length="67" mass="7959">MFAKNATRTGKRIKTRLQNRNAPASNYYKNYLESSKIFERQFSKIASVKKRIFISLELLSAKYYTFQ</sequence>
<comment type="caution">
    <text evidence="1">The sequence shown here is derived from an EMBL/GenBank/DDBJ whole genome shotgun (WGS) entry which is preliminary data.</text>
</comment>
<dbReference type="AlphaFoldDB" id="M6WAW2"/>
<accession>M6WAW2</accession>
<reference evidence="1 2" key="1">
    <citation type="submission" date="2013-01" db="EMBL/GenBank/DDBJ databases">
        <authorList>
            <person name="Harkins D.M."/>
            <person name="Durkin A.S."/>
            <person name="Brinkac L.M."/>
            <person name="Haft D.H."/>
            <person name="Selengut J.D."/>
            <person name="Sanka R."/>
            <person name="DePew J."/>
            <person name="Purushe J."/>
            <person name="Picardeau M."/>
            <person name="Werts C."/>
            <person name="Goarant C."/>
            <person name="Vinetz J.M."/>
            <person name="Sutton G.G."/>
            <person name="Nierman W.C."/>
            <person name="Fouts D.E."/>
        </authorList>
    </citation>
    <scope>NUCLEOTIDE SEQUENCE [LARGE SCALE GENOMIC DNA]</scope>
    <source>
        <strain evidence="1 2">200901868</strain>
    </source>
</reference>
<dbReference type="EMBL" id="AKWF02000023">
    <property type="protein sequence ID" value="EMO64576.1"/>
    <property type="molecule type" value="Genomic_DNA"/>
</dbReference>
<gene>
    <name evidence="1" type="ORF">LEP1GSC133_2959</name>
</gene>
<dbReference type="Proteomes" id="UP000012159">
    <property type="component" value="Unassembled WGS sequence"/>
</dbReference>
<proteinExistence type="predicted"/>
<evidence type="ECO:0000313" key="1">
    <source>
        <dbReference type="EMBL" id="EMO64576.1"/>
    </source>
</evidence>
<evidence type="ECO:0000313" key="2">
    <source>
        <dbReference type="Proteomes" id="UP000012159"/>
    </source>
</evidence>